<dbReference type="InterPro" id="IPR051269">
    <property type="entry name" value="Fe-S_cluster_ET"/>
</dbReference>
<dbReference type="PANTHER" id="PTHR36923">
    <property type="entry name" value="FERREDOXIN"/>
    <property type="match status" value="1"/>
</dbReference>
<keyword evidence="3" id="KW-0479">Metal-binding</keyword>
<keyword evidence="5" id="KW-0408">Iron</keyword>
<name>A0ABP4IK39_9PSEU</name>
<keyword evidence="9" id="KW-1185">Reference proteome</keyword>
<evidence type="ECO:0000256" key="3">
    <source>
        <dbReference type="ARBA" id="ARBA00022723"/>
    </source>
</evidence>
<comment type="caution">
    <text evidence="8">The sequence shown here is derived from an EMBL/GenBank/DDBJ whole genome shotgun (WGS) entry which is preliminary data.</text>
</comment>
<dbReference type="Proteomes" id="UP001501414">
    <property type="component" value="Unassembled WGS sequence"/>
</dbReference>
<proteinExistence type="predicted"/>
<dbReference type="PANTHER" id="PTHR36923:SF3">
    <property type="entry name" value="FERREDOXIN"/>
    <property type="match status" value="1"/>
</dbReference>
<dbReference type="Pfam" id="PF13459">
    <property type="entry name" value="Fer4_15"/>
    <property type="match status" value="1"/>
</dbReference>
<evidence type="ECO:0000313" key="9">
    <source>
        <dbReference type="Proteomes" id="UP001501414"/>
    </source>
</evidence>
<evidence type="ECO:0000256" key="2">
    <source>
        <dbReference type="ARBA" id="ARBA00022448"/>
    </source>
</evidence>
<dbReference type="SUPFAM" id="SSF54862">
    <property type="entry name" value="4Fe-4S ferredoxins"/>
    <property type="match status" value="1"/>
</dbReference>
<evidence type="ECO:0000256" key="6">
    <source>
        <dbReference type="ARBA" id="ARBA00023014"/>
    </source>
</evidence>
<dbReference type="EMBL" id="BAAAJK010000008">
    <property type="protein sequence ID" value="GAA1388636.1"/>
    <property type="molecule type" value="Genomic_DNA"/>
</dbReference>
<organism evidence="8 9">
    <name type="scientific">Pseudonocardia kongjuensis</name>
    <dbReference type="NCBI Taxonomy" id="102227"/>
    <lineage>
        <taxon>Bacteria</taxon>
        <taxon>Bacillati</taxon>
        <taxon>Actinomycetota</taxon>
        <taxon>Actinomycetes</taxon>
        <taxon>Pseudonocardiales</taxon>
        <taxon>Pseudonocardiaceae</taxon>
        <taxon>Pseudonocardia</taxon>
    </lineage>
</organism>
<gene>
    <name evidence="8" type="ORF">GCM10009613_26290</name>
</gene>
<dbReference type="Gene3D" id="3.30.70.20">
    <property type="match status" value="1"/>
</dbReference>
<sequence length="65" mass="7044">MLMKLHVDYTRCTGHGLCEVEAEDVFEVGEDGLVQLLVDDPGEQNPRGLEAAVRACPTSALSIED</sequence>
<comment type="cofactor">
    <cofactor evidence="1">
        <name>[3Fe-4S] cluster</name>
        <dbReference type="ChEBI" id="CHEBI:21137"/>
    </cofactor>
</comment>
<keyword evidence="4" id="KW-0249">Electron transport</keyword>
<evidence type="ECO:0000256" key="1">
    <source>
        <dbReference type="ARBA" id="ARBA00001927"/>
    </source>
</evidence>
<evidence type="ECO:0000256" key="5">
    <source>
        <dbReference type="ARBA" id="ARBA00023004"/>
    </source>
</evidence>
<evidence type="ECO:0000313" key="8">
    <source>
        <dbReference type="EMBL" id="GAA1388636.1"/>
    </source>
</evidence>
<accession>A0ABP4IK39</accession>
<reference evidence="9" key="1">
    <citation type="journal article" date="2019" name="Int. J. Syst. Evol. Microbiol.">
        <title>The Global Catalogue of Microorganisms (GCM) 10K type strain sequencing project: providing services to taxonomists for standard genome sequencing and annotation.</title>
        <authorList>
            <consortium name="The Broad Institute Genomics Platform"/>
            <consortium name="The Broad Institute Genome Sequencing Center for Infectious Disease"/>
            <person name="Wu L."/>
            <person name="Ma J."/>
        </authorList>
    </citation>
    <scope>NUCLEOTIDE SEQUENCE [LARGE SCALE GENOMIC DNA]</scope>
    <source>
        <strain evidence="9">JCM 11896</strain>
    </source>
</reference>
<protein>
    <submittedName>
        <fullName evidence="8">Ferredoxin</fullName>
    </submittedName>
</protein>
<keyword evidence="6" id="KW-0411">Iron-sulfur</keyword>
<evidence type="ECO:0000256" key="7">
    <source>
        <dbReference type="ARBA" id="ARBA00023291"/>
    </source>
</evidence>
<keyword evidence="7" id="KW-0003">3Fe-4S</keyword>
<evidence type="ECO:0000256" key="4">
    <source>
        <dbReference type="ARBA" id="ARBA00022982"/>
    </source>
</evidence>
<keyword evidence="2" id="KW-0813">Transport</keyword>